<evidence type="ECO:0000313" key="1">
    <source>
        <dbReference type="EMBL" id="TKR58818.1"/>
    </source>
</evidence>
<keyword evidence="2" id="KW-1185">Reference proteome</keyword>
<comment type="caution">
    <text evidence="1">The sequence shown here is derived from an EMBL/GenBank/DDBJ whole genome shotgun (WGS) entry which is preliminary data.</text>
</comment>
<name>A0A4U5LS25_STECR</name>
<evidence type="ECO:0000313" key="2">
    <source>
        <dbReference type="Proteomes" id="UP000298663"/>
    </source>
</evidence>
<dbReference type="Proteomes" id="UP000298663">
    <property type="component" value="Unassembled WGS sequence"/>
</dbReference>
<proteinExistence type="predicted"/>
<dbReference type="EMBL" id="AZBU02000013">
    <property type="protein sequence ID" value="TKR58818.1"/>
    <property type="molecule type" value="Genomic_DNA"/>
</dbReference>
<reference evidence="1 2" key="1">
    <citation type="journal article" date="2015" name="Genome Biol.">
        <title>Comparative genomics of Steinernema reveals deeply conserved gene regulatory networks.</title>
        <authorList>
            <person name="Dillman A.R."/>
            <person name="Macchietto M."/>
            <person name="Porter C.F."/>
            <person name="Rogers A."/>
            <person name="Williams B."/>
            <person name="Antoshechkin I."/>
            <person name="Lee M.M."/>
            <person name="Goodwin Z."/>
            <person name="Lu X."/>
            <person name="Lewis E.E."/>
            <person name="Goodrich-Blair H."/>
            <person name="Stock S.P."/>
            <person name="Adams B.J."/>
            <person name="Sternberg P.W."/>
            <person name="Mortazavi A."/>
        </authorList>
    </citation>
    <scope>NUCLEOTIDE SEQUENCE [LARGE SCALE GENOMIC DNA]</scope>
    <source>
        <strain evidence="1 2">ALL</strain>
    </source>
</reference>
<reference evidence="1 2" key="2">
    <citation type="journal article" date="2019" name="G3 (Bethesda)">
        <title>Hybrid Assembly of the Genome of the Entomopathogenic Nematode Steinernema carpocapsae Identifies the X-Chromosome.</title>
        <authorList>
            <person name="Serra L."/>
            <person name="Macchietto M."/>
            <person name="Macias-Munoz A."/>
            <person name="McGill C.J."/>
            <person name="Rodriguez I.M."/>
            <person name="Rodriguez B."/>
            <person name="Murad R."/>
            <person name="Mortazavi A."/>
        </authorList>
    </citation>
    <scope>NUCLEOTIDE SEQUENCE [LARGE SCALE GENOMIC DNA]</scope>
    <source>
        <strain evidence="1 2">ALL</strain>
    </source>
</reference>
<accession>A0A4U5LS25</accession>
<sequence>MPTDDHRQRIRATESTTIIKEQLWTKDGLGFVVALLIRLGSTCRRRRRNNTRKMRGDSGMRFMGCE</sequence>
<organism evidence="1 2">
    <name type="scientific">Steinernema carpocapsae</name>
    <name type="common">Entomopathogenic nematode</name>
    <dbReference type="NCBI Taxonomy" id="34508"/>
    <lineage>
        <taxon>Eukaryota</taxon>
        <taxon>Metazoa</taxon>
        <taxon>Ecdysozoa</taxon>
        <taxon>Nematoda</taxon>
        <taxon>Chromadorea</taxon>
        <taxon>Rhabditida</taxon>
        <taxon>Tylenchina</taxon>
        <taxon>Panagrolaimomorpha</taxon>
        <taxon>Strongyloidoidea</taxon>
        <taxon>Steinernematidae</taxon>
        <taxon>Steinernema</taxon>
    </lineage>
</organism>
<protein>
    <submittedName>
        <fullName evidence="1">Uncharacterized protein</fullName>
    </submittedName>
</protein>
<gene>
    <name evidence="1" type="ORF">L596_030215</name>
</gene>
<dbReference type="AlphaFoldDB" id="A0A4U5LS25"/>